<evidence type="ECO:0000313" key="4">
    <source>
        <dbReference type="Proteomes" id="UP000304880"/>
    </source>
</evidence>
<proteinExistence type="predicted"/>
<name>A0A5C4R353_9RHOB</name>
<evidence type="ECO:0000259" key="1">
    <source>
        <dbReference type="Pfam" id="PF14355"/>
    </source>
</evidence>
<dbReference type="AlphaFoldDB" id="A0A5C4R353"/>
<accession>A0A5C4R353</accession>
<dbReference type="Proteomes" id="UP000304880">
    <property type="component" value="Unassembled WGS sequence"/>
</dbReference>
<dbReference type="Pfam" id="PF18860">
    <property type="entry name" value="AbiJ_NTD3"/>
    <property type="match status" value="1"/>
</dbReference>
<dbReference type="EMBL" id="VDDC01000031">
    <property type="protein sequence ID" value="TNH38340.1"/>
    <property type="molecule type" value="Genomic_DNA"/>
</dbReference>
<dbReference type="InterPro" id="IPR041427">
    <property type="entry name" value="AbiJ-NTD3"/>
</dbReference>
<keyword evidence="4" id="KW-1185">Reference proteome</keyword>
<reference evidence="3 4" key="1">
    <citation type="submission" date="2019-06" db="EMBL/GenBank/DDBJ databases">
        <authorList>
            <person name="Li J."/>
        </authorList>
    </citation>
    <scope>NUCLEOTIDE SEQUENCE [LARGE SCALE GENOMIC DNA]</scope>
    <source>
        <strain evidence="3 4">CGMCC 1.8012</strain>
    </source>
</reference>
<gene>
    <name evidence="3" type="ORF">FHD67_15575</name>
</gene>
<comment type="caution">
    <text evidence="3">The sequence shown here is derived from an EMBL/GenBank/DDBJ whole genome shotgun (WGS) entry which is preliminary data.</text>
</comment>
<organism evidence="3 4">
    <name type="scientific">Paracoccus haeundaensis</name>
    <dbReference type="NCBI Taxonomy" id="225362"/>
    <lineage>
        <taxon>Bacteria</taxon>
        <taxon>Pseudomonadati</taxon>
        <taxon>Pseudomonadota</taxon>
        <taxon>Alphaproteobacteria</taxon>
        <taxon>Rhodobacterales</taxon>
        <taxon>Paracoccaceae</taxon>
        <taxon>Paracoccus</taxon>
    </lineage>
</organism>
<evidence type="ECO:0000259" key="2">
    <source>
        <dbReference type="Pfam" id="PF18860"/>
    </source>
</evidence>
<dbReference type="InterPro" id="IPR026001">
    <property type="entry name" value="Abi-like_C"/>
</dbReference>
<feature type="domain" description="Abortive infection protein-like C-terminal" evidence="1">
    <location>
        <begin position="120"/>
        <end position="196"/>
    </location>
</feature>
<feature type="domain" description="AbiJ-NTD3" evidence="2">
    <location>
        <begin position="3"/>
        <end position="76"/>
    </location>
</feature>
<evidence type="ECO:0000313" key="3">
    <source>
        <dbReference type="EMBL" id="TNH38340.1"/>
    </source>
</evidence>
<sequence length="205" mass="22331">MCVHPRTRDEQAQRRIAKQITEVLRRDGFALAEVKVQSGYPIFGVVTTAALGRSPASQDVSAVLASFDEDSVHAAWQKAIARKNIDPEGAITSARTLLETVCKHILDEQGIEYQMTDDLPKLWHKCAESLNLAPSQHTLEPFKQVLGGCASVVQGLGTVRNRIGDAHGQGRSPVRPKPRHAALAVDLAGAMATFLVATYNEKRKV</sequence>
<protein>
    <submittedName>
        <fullName evidence="3">Abortive phage resistance protein</fullName>
    </submittedName>
</protein>
<dbReference type="Pfam" id="PF14355">
    <property type="entry name" value="Abi_C"/>
    <property type="match status" value="1"/>
</dbReference>